<organism evidence="11 12">
    <name type="scientific">Georgenia ruanii</name>
    <dbReference type="NCBI Taxonomy" id="348442"/>
    <lineage>
        <taxon>Bacteria</taxon>
        <taxon>Bacillati</taxon>
        <taxon>Actinomycetota</taxon>
        <taxon>Actinomycetes</taxon>
        <taxon>Micrococcales</taxon>
        <taxon>Bogoriellaceae</taxon>
        <taxon>Georgenia</taxon>
    </lineage>
</organism>
<sequence length="575" mass="59721">MNPVHHVGLVVMAAVWLGCAVLLARSGVRRGAVLLAAAAVTIGVGVALEGVDGVALAAQLTAGLVLGPLAVLAYPRPGTLSRHVDRAAGALLVLAAGVAAAVPEHAGIVPAAAGVIGLVIVHLWWRFERLTPDGRRPLVWLVIGLGVPAVVAFATSIVVEGTPTTQALTLVALGVPAVCMVVGVRRPDVVDARGIVVEATVVGVTWTACLALYVTVASTLALTTGTDPAVGVQAIVACCCAVAYRPLRRLLHSTVDELLFGRRPDPLAAAARVAGGPLTDPGDVLARIREALVLPYAAIHAAGADVACSGDPTPHVRRFPLDHAEDDLVVGLRPGDLQLSRADAEVLALVARLLGQTRRAEALAAELSQSRAAIRGAVEEERRRLRRELHDGLGPTLAGIAFTVDAVTNLAAGGSEQVAELLRLLRREASRAIDDIRRIVYDIRPPTLDQLGLRGAIAQQAHVLRRADLEIVLQVGPDADELPAAAEVAAYRIVTEALTNAARHTASRTVTVTVTREGDDLQVAVTDDDAGSVDREWVPGIGLTSMQERAEELGGRLLAGPTPSGGRVVALLPLG</sequence>
<dbReference type="PANTHER" id="PTHR24421">
    <property type="entry name" value="NITRATE/NITRITE SENSOR PROTEIN NARX-RELATED"/>
    <property type="match status" value="1"/>
</dbReference>
<evidence type="ECO:0000256" key="3">
    <source>
        <dbReference type="ARBA" id="ARBA00022553"/>
    </source>
</evidence>
<gene>
    <name evidence="11" type="ORF">GB882_05160</name>
</gene>
<keyword evidence="4" id="KW-0808">Transferase</keyword>
<evidence type="ECO:0000256" key="6">
    <source>
        <dbReference type="ARBA" id="ARBA00022777"/>
    </source>
</evidence>
<keyword evidence="5" id="KW-0547">Nucleotide-binding</keyword>
<dbReference type="GO" id="GO:0000155">
    <property type="term" value="F:phosphorelay sensor kinase activity"/>
    <property type="evidence" value="ECO:0007669"/>
    <property type="project" value="InterPro"/>
</dbReference>
<evidence type="ECO:0000256" key="5">
    <source>
        <dbReference type="ARBA" id="ARBA00022741"/>
    </source>
</evidence>
<proteinExistence type="predicted"/>
<feature type="domain" description="Histidine kinase" evidence="10">
    <location>
        <begin position="388"/>
        <end position="575"/>
    </location>
</feature>
<keyword evidence="9" id="KW-0472">Membrane</keyword>
<evidence type="ECO:0000256" key="2">
    <source>
        <dbReference type="ARBA" id="ARBA00012438"/>
    </source>
</evidence>
<feature type="transmembrane region" description="Helical" evidence="9">
    <location>
        <begin position="137"/>
        <end position="159"/>
    </location>
</feature>
<feature type="transmembrane region" description="Helical" evidence="9">
    <location>
        <begin position="165"/>
        <end position="184"/>
    </location>
</feature>
<keyword evidence="9" id="KW-1133">Transmembrane helix</keyword>
<dbReference type="InterPro" id="IPR003594">
    <property type="entry name" value="HATPase_dom"/>
</dbReference>
<dbReference type="Gene3D" id="1.20.5.1930">
    <property type="match status" value="1"/>
</dbReference>
<dbReference type="InterPro" id="IPR005467">
    <property type="entry name" value="His_kinase_dom"/>
</dbReference>
<dbReference type="GO" id="GO:0016020">
    <property type="term" value="C:membrane"/>
    <property type="evidence" value="ECO:0007669"/>
    <property type="project" value="InterPro"/>
</dbReference>
<comment type="catalytic activity">
    <reaction evidence="1">
        <text>ATP + protein L-histidine = ADP + protein N-phospho-L-histidine.</text>
        <dbReference type="EC" id="2.7.13.3"/>
    </reaction>
</comment>
<dbReference type="OrthoDB" id="227596at2"/>
<dbReference type="GO" id="GO:0005524">
    <property type="term" value="F:ATP binding"/>
    <property type="evidence" value="ECO:0007669"/>
    <property type="project" value="UniProtKB-KW"/>
</dbReference>
<feature type="transmembrane region" description="Helical" evidence="9">
    <location>
        <begin position="6"/>
        <end position="24"/>
    </location>
</feature>
<dbReference type="Gene3D" id="3.30.565.10">
    <property type="entry name" value="Histidine kinase-like ATPase, C-terminal domain"/>
    <property type="match status" value="1"/>
</dbReference>
<evidence type="ECO:0000256" key="9">
    <source>
        <dbReference type="SAM" id="Phobius"/>
    </source>
</evidence>
<evidence type="ECO:0000256" key="1">
    <source>
        <dbReference type="ARBA" id="ARBA00000085"/>
    </source>
</evidence>
<dbReference type="InterPro" id="IPR036890">
    <property type="entry name" value="HATPase_C_sf"/>
</dbReference>
<dbReference type="InterPro" id="IPR050482">
    <property type="entry name" value="Sensor_HK_TwoCompSys"/>
</dbReference>
<keyword evidence="3" id="KW-0597">Phosphoprotein</keyword>
<feature type="non-terminal residue" evidence="11">
    <location>
        <position position="1"/>
    </location>
</feature>
<evidence type="ECO:0000313" key="12">
    <source>
        <dbReference type="Proteomes" id="UP000429644"/>
    </source>
</evidence>
<dbReference type="Proteomes" id="UP000429644">
    <property type="component" value="Unassembled WGS sequence"/>
</dbReference>
<evidence type="ECO:0000259" key="10">
    <source>
        <dbReference type="PROSITE" id="PS50109"/>
    </source>
</evidence>
<feature type="transmembrane region" description="Helical" evidence="9">
    <location>
        <begin position="54"/>
        <end position="74"/>
    </location>
</feature>
<dbReference type="InterPro" id="IPR011712">
    <property type="entry name" value="Sig_transdc_His_kin_sub3_dim/P"/>
</dbReference>
<dbReference type="SUPFAM" id="SSF55874">
    <property type="entry name" value="ATPase domain of HSP90 chaperone/DNA topoisomerase II/histidine kinase"/>
    <property type="match status" value="1"/>
</dbReference>
<keyword evidence="9" id="KW-0812">Transmembrane</keyword>
<keyword evidence="12" id="KW-1185">Reference proteome</keyword>
<comment type="caution">
    <text evidence="11">The sequence shown here is derived from an EMBL/GenBank/DDBJ whole genome shotgun (WGS) entry which is preliminary data.</text>
</comment>
<feature type="transmembrane region" description="Helical" evidence="9">
    <location>
        <begin position="196"/>
        <end position="216"/>
    </location>
</feature>
<protein>
    <recommendedName>
        <fullName evidence="2">histidine kinase</fullName>
        <ecNumber evidence="2">2.7.13.3</ecNumber>
    </recommendedName>
</protein>
<dbReference type="PROSITE" id="PS50109">
    <property type="entry name" value="HIS_KIN"/>
    <property type="match status" value="1"/>
</dbReference>
<dbReference type="AlphaFoldDB" id="A0A7J9UTW3"/>
<evidence type="ECO:0000313" key="11">
    <source>
        <dbReference type="EMBL" id="MPV88048.1"/>
    </source>
</evidence>
<accession>A0A7J9UTW3</accession>
<dbReference type="GO" id="GO:0046983">
    <property type="term" value="F:protein dimerization activity"/>
    <property type="evidence" value="ECO:0007669"/>
    <property type="project" value="InterPro"/>
</dbReference>
<dbReference type="EMBL" id="WHPD01001131">
    <property type="protein sequence ID" value="MPV88048.1"/>
    <property type="molecule type" value="Genomic_DNA"/>
</dbReference>
<dbReference type="RefSeq" id="WP_152230694.1">
    <property type="nucleotide sequence ID" value="NZ_BAAAOT010000003.1"/>
</dbReference>
<dbReference type="CDD" id="cd16917">
    <property type="entry name" value="HATPase_UhpB-NarQ-NarX-like"/>
    <property type="match status" value="1"/>
</dbReference>
<keyword evidence="6" id="KW-0418">Kinase</keyword>
<evidence type="ECO:0000256" key="4">
    <source>
        <dbReference type="ARBA" id="ARBA00022679"/>
    </source>
</evidence>
<reference evidence="11 12" key="1">
    <citation type="submission" date="2019-10" db="EMBL/GenBank/DDBJ databases">
        <title>Georgenia wutianyii sp. nov. and Georgenia yuyongxinii sp. nov. isolated from plateau pika (Ochotona curzoniae) in the Qinghai-Tibet plateau of China.</title>
        <authorList>
            <person name="Tian Z."/>
        </authorList>
    </citation>
    <scope>NUCLEOTIDE SEQUENCE [LARGE SCALE GENOMIC DNA]</scope>
    <source>
        <strain evidence="11 12">JCM 15130</strain>
    </source>
</reference>
<feature type="transmembrane region" description="Helical" evidence="9">
    <location>
        <begin position="108"/>
        <end position="125"/>
    </location>
</feature>
<evidence type="ECO:0000256" key="8">
    <source>
        <dbReference type="ARBA" id="ARBA00023012"/>
    </source>
</evidence>
<name>A0A7J9UTW3_9MICO</name>
<feature type="transmembrane region" description="Helical" evidence="9">
    <location>
        <begin position="31"/>
        <end position="48"/>
    </location>
</feature>
<dbReference type="EC" id="2.7.13.3" evidence="2"/>
<dbReference type="Pfam" id="PF02518">
    <property type="entry name" value="HATPase_c"/>
    <property type="match status" value="1"/>
</dbReference>
<evidence type="ECO:0000256" key="7">
    <source>
        <dbReference type="ARBA" id="ARBA00022840"/>
    </source>
</evidence>
<keyword evidence="8" id="KW-0902">Two-component regulatory system</keyword>
<feature type="transmembrane region" description="Helical" evidence="9">
    <location>
        <begin position="86"/>
        <end position="102"/>
    </location>
</feature>
<dbReference type="PANTHER" id="PTHR24421:SF10">
    <property type="entry name" value="NITRATE_NITRITE SENSOR PROTEIN NARQ"/>
    <property type="match status" value="1"/>
</dbReference>
<keyword evidence="7" id="KW-0067">ATP-binding</keyword>
<dbReference type="Pfam" id="PF07730">
    <property type="entry name" value="HisKA_3"/>
    <property type="match status" value="1"/>
</dbReference>